<dbReference type="Proteomes" id="UP000198519">
    <property type="component" value="Unassembled WGS sequence"/>
</dbReference>
<name>A0A1I4M3Y9_9GAMM</name>
<dbReference type="EMBL" id="FOUE01000001">
    <property type="protein sequence ID" value="SFL97813.1"/>
    <property type="molecule type" value="Genomic_DNA"/>
</dbReference>
<dbReference type="SUPFAM" id="SSF54637">
    <property type="entry name" value="Thioesterase/thiol ester dehydrase-isomerase"/>
    <property type="match status" value="1"/>
</dbReference>
<protein>
    <submittedName>
        <fullName evidence="3">Uncharacterized domain 1-containing protein</fullName>
    </submittedName>
</protein>
<dbReference type="NCBIfam" id="TIGR00369">
    <property type="entry name" value="unchar_dom_1"/>
    <property type="match status" value="1"/>
</dbReference>
<dbReference type="InterPro" id="IPR006683">
    <property type="entry name" value="Thioestr_dom"/>
</dbReference>
<dbReference type="STRING" id="488535.SAMN04487963_0829"/>
<organism evidence="3 4">
    <name type="scientific">Marinobacter zhejiangensis</name>
    <dbReference type="NCBI Taxonomy" id="488535"/>
    <lineage>
        <taxon>Bacteria</taxon>
        <taxon>Pseudomonadati</taxon>
        <taxon>Pseudomonadota</taxon>
        <taxon>Gammaproteobacteria</taxon>
        <taxon>Pseudomonadales</taxon>
        <taxon>Marinobacteraceae</taxon>
        <taxon>Marinobacter</taxon>
    </lineage>
</organism>
<dbReference type="RefSeq" id="WP_092020598.1">
    <property type="nucleotide sequence ID" value="NZ_FOUE01000001.1"/>
</dbReference>
<evidence type="ECO:0000259" key="2">
    <source>
        <dbReference type="Pfam" id="PF03061"/>
    </source>
</evidence>
<evidence type="ECO:0000313" key="3">
    <source>
        <dbReference type="EMBL" id="SFL97813.1"/>
    </source>
</evidence>
<dbReference type="InterPro" id="IPR003736">
    <property type="entry name" value="PAAI_dom"/>
</dbReference>
<evidence type="ECO:0000313" key="4">
    <source>
        <dbReference type="Proteomes" id="UP000198519"/>
    </source>
</evidence>
<feature type="domain" description="Thioesterase" evidence="2">
    <location>
        <begin position="49"/>
        <end position="127"/>
    </location>
</feature>
<sequence length="148" mass="15849">MSESTELELVTDASELGGFHSILGYRQASWDEDCAVIELELTPQHLNLGGVVHGGVLSSLLDIAMAQAGTYCPYPNRMRKAITLSMTVTFTGQCSAGLIRATGRKRAGGRRIFNSTGEVHDADGNLLAIGEGTFRIRSSSEHPEGEPI</sequence>
<dbReference type="OrthoDB" id="3477511at2"/>
<dbReference type="Gene3D" id="3.10.129.10">
    <property type="entry name" value="Hotdog Thioesterase"/>
    <property type="match status" value="1"/>
</dbReference>
<gene>
    <name evidence="3" type="ORF">SAMN04487963_0829</name>
</gene>
<reference evidence="4" key="1">
    <citation type="submission" date="2016-10" db="EMBL/GenBank/DDBJ databases">
        <authorList>
            <person name="Varghese N."/>
            <person name="Submissions S."/>
        </authorList>
    </citation>
    <scope>NUCLEOTIDE SEQUENCE [LARGE SCALE GENOMIC DNA]</scope>
    <source>
        <strain evidence="4">CGMCC 1.7061</strain>
    </source>
</reference>
<keyword evidence="4" id="KW-1185">Reference proteome</keyword>
<dbReference type="AlphaFoldDB" id="A0A1I4M3Y9"/>
<evidence type="ECO:0000256" key="1">
    <source>
        <dbReference type="ARBA" id="ARBA00022801"/>
    </source>
</evidence>
<dbReference type="CDD" id="cd03443">
    <property type="entry name" value="PaaI_thioesterase"/>
    <property type="match status" value="1"/>
</dbReference>
<dbReference type="InterPro" id="IPR029069">
    <property type="entry name" value="HotDog_dom_sf"/>
</dbReference>
<accession>A0A1I4M3Y9</accession>
<dbReference type="GO" id="GO:0016289">
    <property type="term" value="F:acyl-CoA hydrolase activity"/>
    <property type="evidence" value="ECO:0007669"/>
    <property type="project" value="TreeGrafter"/>
</dbReference>
<dbReference type="PANTHER" id="PTHR42856:SF1">
    <property type="entry name" value="ACYL-COENZYME A THIOESTERASE PAAI"/>
    <property type="match status" value="1"/>
</dbReference>
<dbReference type="PANTHER" id="PTHR42856">
    <property type="entry name" value="ACYL-COENZYME A THIOESTERASE PAAI"/>
    <property type="match status" value="1"/>
</dbReference>
<proteinExistence type="predicted"/>
<keyword evidence="1" id="KW-0378">Hydrolase</keyword>
<dbReference type="InterPro" id="IPR052723">
    <property type="entry name" value="Acyl-CoA_thioesterase_PaaI"/>
</dbReference>
<dbReference type="Pfam" id="PF03061">
    <property type="entry name" value="4HBT"/>
    <property type="match status" value="1"/>
</dbReference>